<accession>A0ACC2W3G4</accession>
<comment type="caution">
    <text evidence="1">The sequence shown here is derived from an EMBL/GenBank/DDBJ whole genome shotgun (WGS) entry which is preliminary data.</text>
</comment>
<keyword evidence="2" id="KW-1185">Reference proteome</keyword>
<gene>
    <name evidence="1" type="ORF">QFC20_004251</name>
</gene>
<protein>
    <submittedName>
        <fullName evidence="1">Uncharacterized protein</fullName>
    </submittedName>
</protein>
<sequence length="366" mass="39642">MSSTALKEESPAESSAMAQEREIQEAPPTAIATPSKGKNRADGSRHTPSIPHMYHSMIAGAGAGLVSSIATCPLDVIKTRLQASSAPAAESVKSLVTTIWRTSGIRGMYRGLGPTILGYLPTWGIYFSVYDDIKDKLGKSIGARVENGGTNEQWLVHILAAMTAGATGTIATNPLWVIKTRFMAQSIMSPNERRYKHTLDACRTIYREEGLGAFYKGLAPSLLGVTHVAVQFPLYEHLKLWAATDDQSPLSSQTILACSASSKMVASCVTYPHEVLRTRLQVHRTEHGKRQATAAPLIGSAIPAHAVEPIPKDPPKGLIEEAKFIFKNSGLKGFYRGLSINLVRTVPSNAVTMLTYELIMRRLANS</sequence>
<evidence type="ECO:0000313" key="1">
    <source>
        <dbReference type="EMBL" id="KAJ9105764.1"/>
    </source>
</evidence>
<name>A0ACC2W3G4_9TREE</name>
<dbReference type="Proteomes" id="UP001230649">
    <property type="component" value="Unassembled WGS sequence"/>
</dbReference>
<reference evidence="1" key="1">
    <citation type="submission" date="2023-04" db="EMBL/GenBank/DDBJ databases">
        <title>Draft Genome sequencing of Naganishia species isolated from polar environments using Oxford Nanopore Technology.</title>
        <authorList>
            <person name="Leo P."/>
            <person name="Venkateswaran K."/>
        </authorList>
    </citation>
    <scope>NUCLEOTIDE SEQUENCE</scope>
    <source>
        <strain evidence="1">MNA-CCFEE 5262</strain>
    </source>
</reference>
<dbReference type="EMBL" id="JASBWS010000047">
    <property type="protein sequence ID" value="KAJ9105764.1"/>
    <property type="molecule type" value="Genomic_DNA"/>
</dbReference>
<proteinExistence type="predicted"/>
<evidence type="ECO:0000313" key="2">
    <source>
        <dbReference type="Proteomes" id="UP001230649"/>
    </source>
</evidence>
<organism evidence="1 2">
    <name type="scientific">Naganishia adeliensis</name>
    <dbReference type="NCBI Taxonomy" id="92952"/>
    <lineage>
        <taxon>Eukaryota</taxon>
        <taxon>Fungi</taxon>
        <taxon>Dikarya</taxon>
        <taxon>Basidiomycota</taxon>
        <taxon>Agaricomycotina</taxon>
        <taxon>Tremellomycetes</taxon>
        <taxon>Filobasidiales</taxon>
        <taxon>Filobasidiaceae</taxon>
        <taxon>Naganishia</taxon>
    </lineage>
</organism>